<evidence type="ECO:0000313" key="1">
    <source>
        <dbReference type="EMBL" id="PWE54443.1"/>
    </source>
</evidence>
<reference evidence="1 2" key="1">
    <citation type="submission" date="2018-05" db="EMBL/GenBank/DDBJ databases">
        <title>The draft genome of strain NS-104.</title>
        <authorList>
            <person name="Hang P."/>
            <person name="Jiang J."/>
        </authorList>
    </citation>
    <scope>NUCLEOTIDE SEQUENCE [LARGE SCALE GENOMIC DNA]</scope>
    <source>
        <strain evidence="1 2">NS-104</strain>
    </source>
</reference>
<name>A0A2U2DMB6_9HYPH</name>
<accession>A0A2U2DMB6</accession>
<sequence length="72" mass="8349">MVEPADCRMSVSHHRSRSRIMAISISRIVDFFRRRKPTFAEALAKSGFRPACAARIAVGERRNRERLLRHRG</sequence>
<dbReference type="Proteomes" id="UP000245252">
    <property type="component" value="Unassembled WGS sequence"/>
</dbReference>
<keyword evidence="2" id="KW-1185">Reference proteome</keyword>
<gene>
    <name evidence="1" type="ORF">DEM27_20255</name>
</gene>
<protein>
    <submittedName>
        <fullName evidence="1">Uncharacterized protein</fullName>
    </submittedName>
</protein>
<organism evidence="1 2">
    <name type="scientific">Metarhizobium album</name>
    <dbReference type="NCBI Taxonomy" id="2182425"/>
    <lineage>
        <taxon>Bacteria</taxon>
        <taxon>Pseudomonadati</taxon>
        <taxon>Pseudomonadota</taxon>
        <taxon>Alphaproteobacteria</taxon>
        <taxon>Hyphomicrobiales</taxon>
        <taxon>Rhizobiaceae</taxon>
        <taxon>Metarhizobium</taxon>
    </lineage>
</organism>
<comment type="caution">
    <text evidence="1">The sequence shown here is derived from an EMBL/GenBank/DDBJ whole genome shotgun (WGS) entry which is preliminary data.</text>
</comment>
<evidence type="ECO:0000313" key="2">
    <source>
        <dbReference type="Proteomes" id="UP000245252"/>
    </source>
</evidence>
<dbReference type="AlphaFoldDB" id="A0A2U2DMB6"/>
<dbReference type="EMBL" id="QFBC01000010">
    <property type="protein sequence ID" value="PWE54443.1"/>
    <property type="molecule type" value="Genomic_DNA"/>
</dbReference>
<proteinExistence type="predicted"/>